<dbReference type="EMBL" id="FNPX01000001">
    <property type="protein sequence ID" value="SDY37162.1"/>
    <property type="molecule type" value="Genomic_DNA"/>
</dbReference>
<evidence type="ECO:0000256" key="3">
    <source>
        <dbReference type="SAM" id="SignalP"/>
    </source>
</evidence>
<organism evidence="5 6">
    <name type="scientific">Jannaschia faecimaris</name>
    <dbReference type="NCBI Taxonomy" id="1244108"/>
    <lineage>
        <taxon>Bacteria</taxon>
        <taxon>Pseudomonadati</taxon>
        <taxon>Pseudomonadota</taxon>
        <taxon>Alphaproteobacteria</taxon>
        <taxon>Rhodobacterales</taxon>
        <taxon>Roseobacteraceae</taxon>
        <taxon>Jannaschia</taxon>
    </lineage>
</organism>
<accession>A0A1H3JB75</accession>
<proteinExistence type="predicted"/>
<dbReference type="RefSeq" id="WP_170831314.1">
    <property type="nucleotide sequence ID" value="NZ_FNPX01000001.1"/>
</dbReference>
<protein>
    <submittedName>
        <fullName evidence="5">Polysaccharide export outer membrane protein</fullName>
    </submittedName>
</protein>
<keyword evidence="2" id="KW-0175">Coiled coil</keyword>
<evidence type="ECO:0000259" key="4">
    <source>
        <dbReference type="Pfam" id="PF02563"/>
    </source>
</evidence>
<dbReference type="STRING" id="1244108.SAMN05444004_101269"/>
<keyword evidence="6" id="KW-1185">Reference proteome</keyword>
<dbReference type="PANTHER" id="PTHR33619">
    <property type="entry name" value="POLYSACCHARIDE EXPORT PROTEIN GFCE-RELATED"/>
    <property type="match status" value="1"/>
</dbReference>
<feature type="chain" id="PRO_5011541457" evidence="3">
    <location>
        <begin position="30"/>
        <end position="389"/>
    </location>
</feature>
<evidence type="ECO:0000256" key="2">
    <source>
        <dbReference type="SAM" id="Coils"/>
    </source>
</evidence>
<evidence type="ECO:0000313" key="5">
    <source>
        <dbReference type="EMBL" id="SDY37162.1"/>
    </source>
</evidence>
<reference evidence="6" key="1">
    <citation type="submission" date="2016-10" db="EMBL/GenBank/DDBJ databases">
        <authorList>
            <person name="Varghese N."/>
            <person name="Submissions S."/>
        </authorList>
    </citation>
    <scope>NUCLEOTIDE SEQUENCE [LARGE SCALE GENOMIC DNA]</scope>
    <source>
        <strain evidence="6">DSM 100420</strain>
    </source>
</reference>
<evidence type="ECO:0000256" key="1">
    <source>
        <dbReference type="ARBA" id="ARBA00022729"/>
    </source>
</evidence>
<feature type="domain" description="Polysaccharide export protein N-terminal" evidence="4">
    <location>
        <begin position="27"/>
        <end position="102"/>
    </location>
</feature>
<dbReference type="AlphaFoldDB" id="A0A1H3JB75"/>
<dbReference type="InterPro" id="IPR049712">
    <property type="entry name" value="Poly_export"/>
</dbReference>
<feature type="coiled-coil region" evidence="2">
    <location>
        <begin position="212"/>
        <end position="248"/>
    </location>
</feature>
<name>A0A1H3JB75_9RHOB</name>
<dbReference type="PANTHER" id="PTHR33619:SF3">
    <property type="entry name" value="POLYSACCHARIDE EXPORT PROTEIN GFCE-RELATED"/>
    <property type="match status" value="1"/>
</dbReference>
<dbReference type="InterPro" id="IPR003715">
    <property type="entry name" value="Poly_export_N"/>
</dbReference>
<dbReference type="Gene3D" id="3.30.1950.10">
    <property type="entry name" value="wza like domain"/>
    <property type="match status" value="1"/>
</dbReference>
<dbReference type="Proteomes" id="UP000198914">
    <property type="component" value="Unassembled WGS sequence"/>
</dbReference>
<keyword evidence="1 3" id="KW-0732">Signal</keyword>
<feature type="signal peptide" evidence="3">
    <location>
        <begin position="1"/>
        <end position="29"/>
    </location>
</feature>
<gene>
    <name evidence="5" type="ORF">SAMN05444004_101269</name>
</gene>
<sequence>MKRTVGQSIWIRALGVVALLFAITGAAQAETTVERGDVLFVSVVGLPEVERNARVDADGRISLPFIGTVDVAGTQLGDIRESIKQTLISNKILLNPSVLVEVAVYRPIYVGGAVARSGAVSFEPGLTVRHALISAGGRIRSAESGAVNPGRVIELVSRRRATIYSLDQVDSEIARLQALLAEDPAEKPPEADLTPVDRALLDDLERTRDAEVAHAETALDLVETEREVLRQQAELQLSEQDVQQAEVERMRDLVARGLVPAPQLSDLQRESSRLSRDILDNHAYSARAAQTTADILYRTESSLAAARVADREAYRSALGRREALRAELEILTGHLSEVRSSTDTSEVPEGQIVIYRRTGDTTEELSASPDTELAPGDIVELRSFVLPRG</sequence>
<dbReference type="GO" id="GO:0015159">
    <property type="term" value="F:polysaccharide transmembrane transporter activity"/>
    <property type="evidence" value="ECO:0007669"/>
    <property type="project" value="InterPro"/>
</dbReference>
<dbReference type="Pfam" id="PF02563">
    <property type="entry name" value="Poly_export"/>
    <property type="match status" value="1"/>
</dbReference>
<evidence type="ECO:0000313" key="6">
    <source>
        <dbReference type="Proteomes" id="UP000198914"/>
    </source>
</evidence>